<proteinExistence type="inferred from homology"/>
<dbReference type="SUPFAM" id="SSF53067">
    <property type="entry name" value="Actin-like ATPase domain"/>
    <property type="match status" value="1"/>
</dbReference>
<dbReference type="PRINTS" id="PR00301">
    <property type="entry name" value="HEATSHOCK70"/>
</dbReference>
<dbReference type="EMBL" id="BARS01005811">
    <property type="protein sequence ID" value="GAF79065.1"/>
    <property type="molecule type" value="Genomic_DNA"/>
</dbReference>
<name>X0TSF6_9ZZZZ</name>
<evidence type="ECO:0000256" key="2">
    <source>
        <dbReference type="ARBA" id="ARBA00022741"/>
    </source>
</evidence>
<dbReference type="InterPro" id="IPR013126">
    <property type="entry name" value="Hsp_70_fam"/>
</dbReference>
<dbReference type="InterPro" id="IPR018181">
    <property type="entry name" value="Heat_shock_70_CS"/>
</dbReference>
<keyword evidence="2" id="KW-0547">Nucleotide-binding</keyword>
<reference evidence="4" key="1">
    <citation type="journal article" date="2014" name="Front. Microbiol.">
        <title>High frequency of phylogenetically diverse reductive dehalogenase-homologous genes in deep subseafloor sedimentary metagenomes.</title>
        <authorList>
            <person name="Kawai M."/>
            <person name="Futagami T."/>
            <person name="Toyoda A."/>
            <person name="Takaki Y."/>
            <person name="Nishi S."/>
            <person name="Hori S."/>
            <person name="Arai W."/>
            <person name="Tsubouchi T."/>
            <person name="Morono Y."/>
            <person name="Uchiyama I."/>
            <person name="Ito T."/>
            <person name="Fujiyama A."/>
            <person name="Inagaki F."/>
            <person name="Takami H."/>
        </authorList>
    </citation>
    <scope>NUCLEOTIDE SEQUENCE</scope>
    <source>
        <strain evidence="4">Expedition CK06-06</strain>
    </source>
</reference>
<comment type="similarity">
    <text evidence="1">Belongs to the heat shock protein 70 family.</text>
</comment>
<dbReference type="Pfam" id="PF00012">
    <property type="entry name" value="HSP70"/>
    <property type="match status" value="1"/>
</dbReference>
<dbReference type="FunFam" id="3.30.420.40:FF:000028">
    <property type="entry name" value="heat shock 70 kDa protein-like"/>
    <property type="match status" value="1"/>
</dbReference>
<evidence type="ECO:0000313" key="4">
    <source>
        <dbReference type="EMBL" id="GAF79065.1"/>
    </source>
</evidence>
<feature type="non-terminal residue" evidence="4">
    <location>
        <position position="101"/>
    </location>
</feature>
<sequence length="101" mass="11074">MSNVCIGIDLGTSNSCVSVIEGGQPVVITNQEGKRTTPSVIGFTKDDIKIGDPAKRQMVTNPDTIYSIKRLMGKKYETVKDLDLPYKIKKGKNDMAIVEIN</sequence>
<evidence type="ECO:0000256" key="3">
    <source>
        <dbReference type="ARBA" id="ARBA00022840"/>
    </source>
</evidence>
<dbReference type="GO" id="GO:0140662">
    <property type="term" value="F:ATP-dependent protein folding chaperone"/>
    <property type="evidence" value="ECO:0007669"/>
    <property type="project" value="InterPro"/>
</dbReference>
<evidence type="ECO:0008006" key="5">
    <source>
        <dbReference type="Google" id="ProtNLM"/>
    </source>
</evidence>
<keyword evidence="3" id="KW-0067">ATP-binding</keyword>
<gene>
    <name evidence="4" type="ORF">S01H1_11403</name>
</gene>
<dbReference type="GO" id="GO:0034663">
    <property type="term" value="C:endoplasmic reticulum chaperone complex"/>
    <property type="evidence" value="ECO:0007669"/>
    <property type="project" value="TreeGrafter"/>
</dbReference>
<evidence type="ECO:0000256" key="1">
    <source>
        <dbReference type="ARBA" id="ARBA00007381"/>
    </source>
</evidence>
<dbReference type="GO" id="GO:0030968">
    <property type="term" value="P:endoplasmic reticulum unfolded protein response"/>
    <property type="evidence" value="ECO:0007669"/>
    <property type="project" value="TreeGrafter"/>
</dbReference>
<comment type="caution">
    <text evidence="4">The sequence shown here is derived from an EMBL/GenBank/DDBJ whole genome shotgun (WGS) entry which is preliminary data.</text>
</comment>
<dbReference type="AlphaFoldDB" id="X0TSF6"/>
<accession>X0TSF6</accession>
<dbReference type="GO" id="GO:0005524">
    <property type="term" value="F:ATP binding"/>
    <property type="evidence" value="ECO:0007669"/>
    <property type="project" value="UniProtKB-KW"/>
</dbReference>
<dbReference type="InterPro" id="IPR043129">
    <property type="entry name" value="ATPase_NBD"/>
</dbReference>
<protein>
    <recommendedName>
        <fullName evidence="5">Molecular chaperone DnaK</fullName>
    </recommendedName>
</protein>
<dbReference type="Gene3D" id="3.30.420.40">
    <property type="match status" value="1"/>
</dbReference>
<dbReference type="PROSITE" id="PS00297">
    <property type="entry name" value="HSP70_1"/>
    <property type="match status" value="1"/>
</dbReference>
<dbReference type="PANTHER" id="PTHR45639:SF34">
    <property type="entry name" value="CHAPERONE PROTEIN DNAK"/>
    <property type="match status" value="1"/>
</dbReference>
<dbReference type="PANTHER" id="PTHR45639">
    <property type="entry name" value="HSC70CB, ISOFORM G-RELATED"/>
    <property type="match status" value="1"/>
</dbReference>
<organism evidence="4">
    <name type="scientific">marine sediment metagenome</name>
    <dbReference type="NCBI Taxonomy" id="412755"/>
    <lineage>
        <taxon>unclassified sequences</taxon>
        <taxon>metagenomes</taxon>
        <taxon>ecological metagenomes</taxon>
    </lineage>
</organism>